<evidence type="ECO:0000313" key="7">
    <source>
        <dbReference type="EMBL" id="RTY40081.1"/>
    </source>
</evidence>
<dbReference type="Proteomes" id="UP000279908">
    <property type="component" value="Unassembled WGS sequence"/>
</dbReference>
<proteinExistence type="inferred from homology"/>
<comment type="caution">
    <text evidence="7">The sequence shown here is derived from an EMBL/GenBank/DDBJ whole genome shotgun (WGS) entry which is preliminary data.</text>
</comment>
<organism evidence="7 8">
    <name type="scientific">Chlorobium phaeovibrioides</name>
    <dbReference type="NCBI Taxonomy" id="1094"/>
    <lineage>
        <taxon>Bacteria</taxon>
        <taxon>Pseudomonadati</taxon>
        <taxon>Chlorobiota</taxon>
        <taxon>Chlorobiia</taxon>
        <taxon>Chlorobiales</taxon>
        <taxon>Chlorobiaceae</taxon>
        <taxon>Chlorobium/Pelodictyon group</taxon>
        <taxon>Chlorobium</taxon>
    </lineage>
</organism>
<keyword evidence="4" id="KW-0949">S-adenosyl-L-methionine</keyword>
<evidence type="ECO:0000313" key="8">
    <source>
        <dbReference type="Proteomes" id="UP000279908"/>
    </source>
</evidence>
<dbReference type="InterPro" id="IPR050723">
    <property type="entry name" value="CFA/CMAS"/>
</dbReference>
<evidence type="ECO:0000256" key="5">
    <source>
        <dbReference type="ARBA" id="ARBA00023098"/>
    </source>
</evidence>
<dbReference type="NCBIfam" id="NF008686">
    <property type="entry name" value="PRK11705.1"/>
    <property type="match status" value="1"/>
</dbReference>
<dbReference type="PIRSF" id="PIRSF003085">
    <property type="entry name" value="CMAS"/>
    <property type="match status" value="1"/>
</dbReference>
<dbReference type="EC" id="2.1.1.79" evidence="7"/>
<dbReference type="GO" id="GO:0008825">
    <property type="term" value="F:cyclopropane-fatty-acyl-phospholipid synthase activity"/>
    <property type="evidence" value="ECO:0007669"/>
    <property type="project" value="UniProtKB-EC"/>
</dbReference>
<name>A0A3S0L3E4_CHLPH</name>
<evidence type="ECO:0000256" key="1">
    <source>
        <dbReference type="ARBA" id="ARBA00010815"/>
    </source>
</evidence>
<dbReference type="SUPFAM" id="SSF53335">
    <property type="entry name" value="S-adenosyl-L-methionine-dependent methyltransferases"/>
    <property type="match status" value="1"/>
</dbReference>
<comment type="similarity">
    <text evidence="1">Belongs to the CFA/CMAS family.</text>
</comment>
<evidence type="ECO:0000256" key="2">
    <source>
        <dbReference type="ARBA" id="ARBA00022603"/>
    </source>
</evidence>
<protein>
    <submittedName>
        <fullName evidence="7">Cyclopropane fatty acyl phospholipid synthase</fullName>
        <ecNumber evidence="7">2.1.1.79</ecNumber>
    </submittedName>
</protein>
<evidence type="ECO:0000256" key="3">
    <source>
        <dbReference type="ARBA" id="ARBA00022679"/>
    </source>
</evidence>
<reference evidence="7 8" key="1">
    <citation type="submission" date="2018-12" db="EMBL/GenBank/DDBJ databases">
        <authorList>
            <person name="Lunina O.N."/>
            <person name="Grouzdev D.S."/>
            <person name="Gorlenko V.M."/>
            <person name="Savvichev A.S."/>
        </authorList>
    </citation>
    <scope>NUCLEOTIDE SEQUENCE [LARGE SCALE GENOMIC DNA]</scope>
    <source>
        <strain evidence="7 8">BrKhr-17</strain>
    </source>
</reference>
<dbReference type="Gene3D" id="3.40.50.150">
    <property type="entry name" value="Vaccinia Virus protein VP39"/>
    <property type="match status" value="1"/>
</dbReference>
<keyword evidence="2 7" id="KW-0489">Methyltransferase</keyword>
<dbReference type="AlphaFoldDB" id="A0A3S0L3E4"/>
<dbReference type="RefSeq" id="WP_126383464.1">
    <property type="nucleotide sequence ID" value="NZ_RXYK01000001.1"/>
</dbReference>
<dbReference type="PANTHER" id="PTHR43667:SF1">
    <property type="entry name" value="CYCLOPROPANE-FATTY-ACYL-PHOSPHOLIPID SYNTHASE"/>
    <property type="match status" value="1"/>
</dbReference>
<sequence>MGDSYFRHHLQHLLASAGVTVDGPEPWDISIHDNRFYRRVLTEGHLGVGESYMDGWWDSPALDEFFYRVLRAGLEQKVSGLPRILNALAGKLFNHQGIHRSLKVGKTHYDIGNDLYRLMLDRRMIYSCGYWHNAETLDDAQENKLRLIFRKLQLKAGMKVLDIGCGWGGAARFAAEEYGAEVTGITISKEQAHWAEDHCKELAVNIRLEDYRKVSGRYDRIYSIGMFEHVGYKNYRRFFQTVRHLLQPDGLFLLHTIGSNRSDTNTDPWTTRYIFPNSMLPSAKQIAAAAEGLMILEDWHSFGHDYFHTLKAWYENVEKNSEYIEKHYGRRFMRMWRYYLLSCAGSFRGRHVQLWQILFSPKGIEGSWQVPH</sequence>
<evidence type="ECO:0000256" key="6">
    <source>
        <dbReference type="PIRSR" id="PIRSR003085-1"/>
    </source>
</evidence>
<accession>A0A3S0L3E4</accession>
<dbReference type="GO" id="GO:0032259">
    <property type="term" value="P:methylation"/>
    <property type="evidence" value="ECO:0007669"/>
    <property type="project" value="UniProtKB-KW"/>
</dbReference>
<dbReference type="InterPro" id="IPR003333">
    <property type="entry name" value="CMAS"/>
</dbReference>
<dbReference type="Pfam" id="PF02353">
    <property type="entry name" value="CMAS"/>
    <property type="match status" value="1"/>
</dbReference>
<gene>
    <name evidence="7" type="ORF">EKD02_01415</name>
</gene>
<dbReference type="InterPro" id="IPR029063">
    <property type="entry name" value="SAM-dependent_MTases_sf"/>
</dbReference>
<keyword evidence="3 7" id="KW-0808">Transferase</keyword>
<keyword evidence="5" id="KW-0443">Lipid metabolism</keyword>
<dbReference type="PANTHER" id="PTHR43667">
    <property type="entry name" value="CYCLOPROPANE-FATTY-ACYL-PHOSPHOLIPID SYNTHASE"/>
    <property type="match status" value="1"/>
</dbReference>
<feature type="active site" evidence="6">
    <location>
        <position position="343"/>
    </location>
</feature>
<dbReference type="CDD" id="cd02440">
    <property type="entry name" value="AdoMet_MTases"/>
    <property type="match status" value="1"/>
</dbReference>
<evidence type="ECO:0000256" key="4">
    <source>
        <dbReference type="ARBA" id="ARBA00022691"/>
    </source>
</evidence>
<dbReference type="EMBL" id="RXYK01000001">
    <property type="protein sequence ID" value="RTY40081.1"/>
    <property type="molecule type" value="Genomic_DNA"/>
</dbReference>
<dbReference type="GO" id="GO:0008610">
    <property type="term" value="P:lipid biosynthetic process"/>
    <property type="evidence" value="ECO:0007669"/>
    <property type="project" value="InterPro"/>
</dbReference>